<evidence type="ECO:0000313" key="2">
    <source>
        <dbReference type="EMBL" id="OGH87830.1"/>
    </source>
</evidence>
<dbReference type="Proteomes" id="UP000177907">
    <property type="component" value="Unassembled WGS sequence"/>
</dbReference>
<sequence>MQLDRLLQHLGFSKNESKVYLAALESGPTSAQDLAERAGLPRTTVYSVLEYLIERGVIGKTTKQGKTRFLADPPEKLLAIVNDLKNQVEKSLPQLEAVYNKSETKPKIYFYEGKGAIRKAFDDTLEVKPSEILMWNTDLYFNFERYGLDPNYIQNRVALGVHAKRIAGEGSIWHTKNKPRDASELSETVVVPRQIFWPGMEVNIYANKVVFMNFAENNLVMIESKAIADAMRQAYQLSWLGAKSLEVKA</sequence>
<proteinExistence type="predicted"/>
<evidence type="ECO:0000313" key="3">
    <source>
        <dbReference type="Proteomes" id="UP000177907"/>
    </source>
</evidence>
<protein>
    <recommendedName>
        <fullName evidence="1">Transcription regulator TrmB N-terminal domain-containing protein</fullName>
    </recommendedName>
</protein>
<dbReference type="InterPro" id="IPR036388">
    <property type="entry name" value="WH-like_DNA-bd_sf"/>
</dbReference>
<name>A0A1F6NVI6_9BACT</name>
<dbReference type="InterPro" id="IPR011991">
    <property type="entry name" value="ArsR-like_HTH"/>
</dbReference>
<dbReference type="Gene3D" id="1.10.10.10">
    <property type="entry name" value="Winged helix-like DNA-binding domain superfamily/Winged helix DNA-binding domain"/>
    <property type="match status" value="1"/>
</dbReference>
<dbReference type="PANTHER" id="PTHR34293:SF1">
    <property type="entry name" value="HTH-TYPE TRANSCRIPTIONAL REGULATOR TRMBL2"/>
    <property type="match status" value="1"/>
</dbReference>
<organism evidence="2 3">
    <name type="scientific">Candidatus Magasanikbacteria bacterium RIFOXYC2_FULL_42_28</name>
    <dbReference type="NCBI Taxonomy" id="1798704"/>
    <lineage>
        <taxon>Bacteria</taxon>
        <taxon>Candidatus Magasanikiibacteriota</taxon>
    </lineage>
</organism>
<accession>A0A1F6NVI6</accession>
<dbReference type="PANTHER" id="PTHR34293">
    <property type="entry name" value="HTH-TYPE TRANSCRIPTIONAL REGULATOR TRMBL2"/>
    <property type="match status" value="1"/>
</dbReference>
<reference evidence="2 3" key="1">
    <citation type="journal article" date="2016" name="Nat. Commun.">
        <title>Thousands of microbial genomes shed light on interconnected biogeochemical processes in an aquifer system.</title>
        <authorList>
            <person name="Anantharaman K."/>
            <person name="Brown C.T."/>
            <person name="Hug L.A."/>
            <person name="Sharon I."/>
            <person name="Castelle C.J."/>
            <person name="Probst A.J."/>
            <person name="Thomas B.C."/>
            <person name="Singh A."/>
            <person name="Wilkins M.J."/>
            <person name="Karaoz U."/>
            <person name="Brodie E.L."/>
            <person name="Williams K.H."/>
            <person name="Hubbard S.S."/>
            <person name="Banfield J.F."/>
        </authorList>
    </citation>
    <scope>NUCLEOTIDE SEQUENCE [LARGE SCALE GENOMIC DNA]</scope>
</reference>
<feature type="domain" description="Transcription regulator TrmB N-terminal" evidence="1">
    <location>
        <begin position="7"/>
        <end position="74"/>
    </location>
</feature>
<dbReference type="AlphaFoldDB" id="A0A1F6NVI6"/>
<dbReference type="InterPro" id="IPR051797">
    <property type="entry name" value="TrmB-like"/>
</dbReference>
<dbReference type="InterPro" id="IPR002831">
    <property type="entry name" value="Tscrpt_reg_TrmB_N"/>
</dbReference>
<evidence type="ECO:0000259" key="1">
    <source>
        <dbReference type="Pfam" id="PF01978"/>
    </source>
</evidence>
<dbReference type="EMBL" id="MFQZ01000009">
    <property type="protein sequence ID" value="OGH87830.1"/>
    <property type="molecule type" value="Genomic_DNA"/>
</dbReference>
<dbReference type="CDD" id="cd00090">
    <property type="entry name" value="HTH_ARSR"/>
    <property type="match status" value="1"/>
</dbReference>
<dbReference type="InterPro" id="IPR036390">
    <property type="entry name" value="WH_DNA-bd_sf"/>
</dbReference>
<dbReference type="STRING" id="1798704.A3J93_05365"/>
<dbReference type="Pfam" id="PF01978">
    <property type="entry name" value="TrmB"/>
    <property type="match status" value="1"/>
</dbReference>
<comment type="caution">
    <text evidence="2">The sequence shown here is derived from an EMBL/GenBank/DDBJ whole genome shotgun (WGS) entry which is preliminary data.</text>
</comment>
<dbReference type="SUPFAM" id="SSF46785">
    <property type="entry name" value="Winged helix' DNA-binding domain"/>
    <property type="match status" value="1"/>
</dbReference>
<gene>
    <name evidence="2" type="ORF">A3J93_05365</name>
</gene>